<feature type="non-terminal residue" evidence="1">
    <location>
        <position position="1"/>
    </location>
</feature>
<comment type="caution">
    <text evidence="1">The sequence shown here is derived from an EMBL/GenBank/DDBJ whole genome shotgun (WGS) entry which is preliminary data.</text>
</comment>
<accession>A0A8J4F5R7</accession>
<name>A0A8J4F5R7_9CHLO</name>
<dbReference type="EMBL" id="BNCO01000028">
    <property type="protein sequence ID" value="GIL57580.1"/>
    <property type="molecule type" value="Genomic_DNA"/>
</dbReference>
<sequence length="101" mass="10748">QAPLVVVEQRLVKALARSHINLPTWLCIPVASLTLQIPAKFWFWGAYFAAVHSRASPLAPPPSLLPVPVLVPEPPLAVVLMADVGPDLATVVANGTAKLEL</sequence>
<evidence type="ECO:0000313" key="2">
    <source>
        <dbReference type="Proteomes" id="UP000747399"/>
    </source>
</evidence>
<protein>
    <submittedName>
        <fullName evidence="1">Uncharacterized protein</fullName>
    </submittedName>
</protein>
<reference evidence="1" key="1">
    <citation type="journal article" date="2021" name="Proc. Natl. Acad. Sci. U.S.A.">
        <title>Three genomes in the algal genus Volvox reveal the fate of a haploid sex-determining region after a transition to homothallism.</title>
        <authorList>
            <person name="Yamamoto K."/>
            <person name="Hamaji T."/>
            <person name="Kawai-Toyooka H."/>
            <person name="Matsuzaki R."/>
            <person name="Takahashi F."/>
            <person name="Nishimura Y."/>
            <person name="Kawachi M."/>
            <person name="Noguchi H."/>
            <person name="Minakuchi Y."/>
            <person name="Umen J.G."/>
            <person name="Toyoda A."/>
            <person name="Nozaki H."/>
        </authorList>
    </citation>
    <scope>NUCLEOTIDE SEQUENCE</scope>
    <source>
        <strain evidence="1">NIES-3780</strain>
    </source>
</reference>
<dbReference type="Proteomes" id="UP000747399">
    <property type="component" value="Unassembled WGS sequence"/>
</dbReference>
<organism evidence="1 2">
    <name type="scientific">Volvox africanus</name>
    <dbReference type="NCBI Taxonomy" id="51714"/>
    <lineage>
        <taxon>Eukaryota</taxon>
        <taxon>Viridiplantae</taxon>
        <taxon>Chlorophyta</taxon>
        <taxon>core chlorophytes</taxon>
        <taxon>Chlorophyceae</taxon>
        <taxon>CS clade</taxon>
        <taxon>Chlamydomonadales</taxon>
        <taxon>Volvocaceae</taxon>
        <taxon>Volvox</taxon>
    </lineage>
</organism>
<proteinExistence type="predicted"/>
<gene>
    <name evidence="1" type="ORF">Vafri_12784</name>
</gene>
<dbReference type="AlphaFoldDB" id="A0A8J4F5R7"/>
<evidence type="ECO:0000313" key="1">
    <source>
        <dbReference type="EMBL" id="GIL57580.1"/>
    </source>
</evidence>
<keyword evidence="2" id="KW-1185">Reference proteome</keyword>